<sequence>MSAAVLVERRERVMIVTLNRPEARNAVNRAVTVGVGEALEEADRNPDIWAVIITGAGDQSFCAGADLKALAAREPFAVGEREQAWGFAGYVEHHISKPTIAAVNGTALGGGTELTLASDLAVASETATFGLPEVKRGILAAAGGAFRLAQQLPRKIAMEIMLTGEPISAQRALELGFVNAVVPQAQVLDAALKMAARITANAPLAVQATKRIALGIQHGKIASEEAAWAQTRAEIGALLRSEDGREGPRAFAEKRAPVWQGR</sequence>
<feature type="region of interest" description="Disordered" evidence="5">
    <location>
        <begin position="243"/>
        <end position="262"/>
    </location>
</feature>
<dbReference type="CDD" id="cd06558">
    <property type="entry name" value="crotonase-like"/>
    <property type="match status" value="1"/>
</dbReference>
<reference evidence="7" key="1">
    <citation type="journal article" date="2019" name="Int. J. Syst. Evol. Microbiol.">
        <title>The Global Catalogue of Microorganisms (GCM) 10K type strain sequencing project: providing services to taxonomists for standard genome sequencing and annotation.</title>
        <authorList>
            <consortium name="The Broad Institute Genomics Platform"/>
            <consortium name="The Broad Institute Genome Sequencing Center for Infectious Disease"/>
            <person name="Wu L."/>
            <person name="Ma J."/>
        </authorList>
    </citation>
    <scope>NUCLEOTIDE SEQUENCE [LARGE SCALE GENOMIC DNA]</scope>
    <source>
        <strain evidence="7">DFY28</strain>
    </source>
</reference>
<dbReference type="NCBIfam" id="NF006100">
    <property type="entry name" value="PRK08252.1"/>
    <property type="match status" value="1"/>
</dbReference>
<evidence type="ECO:0000256" key="4">
    <source>
        <dbReference type="RuleBase" id="RU003707"/>
    </source>
</evidence>
<dbReference type="InterPro" id="IPR001753">
    <property type="entry name" value="Enoyl-CoA_hydra/iso"/>
</dbReference>
<evidence type="ECO:0000313" key="6">
    <source>
        <dbReference type="EMBL" id="MFD1785908.1"/>
    </source>
</evidence>
<gene>
    <name evidence="6" type="ORF">ACFSC0_21120</name>
</gene>
<dbReference type="PANTHER" id="PTHR11941">
    <property type="entry name" value="ENOYL-COA HYDRATASE-RELATED"/>
    <property type="match status" value="1"/>
</dbReference>
<dbReference type="Gene3D" id="1.10.12.10">
    <property type="entry name" value="Lyase 2-enoyl-coa Hydratase, Chain A, domain 2"/>
    <property type="match status" value="1"/>
</dbReference>
<dbReference type="EMBL" id="JBHUEY010000012">
    <property type="protein sequence ID" value="MFD1785908.1"/>
    <property type="molecule type" value="Genomic_DNA"/>
</dbReference>
<dbReference type="InterPro" id="IPR018376">
    <property type="entry name" value="Enoyl-CoA_hyd/isom_CS"/>
</dbReference>
<comment type="caution">
    <text evidence="6">The sequence shown here is derived from an EMBL/GenBank/DDBJ whole genome shotgun (WGS) entry which is preliminary data.</text>
</comment>
<keyword evidence="3" id="KW-0456">Lyase</keyword>
<keyword evidence="2" id="KW-0443">Lipid metabolism</keyword>
<dbReference type="PROSITE" id="PS00166">
    <property type="entry name" value="ENOYL_COA_HYDRATASE"/>
    <property type="match status" value="1"/>
</dbReference>
<comment type="similarity">
    <text evidence="1 4">Belongs to the enoyl-CoA hydratase/isomerase family.</text>
</comment>
<evidence type="ECO:0000313" key="7">
    <source>
        <dbReference type="Proteomes" id="UP001597237"/>
    </source>
</evidence>
<dbReference type="PANTHER" id="PTHR11941:SF169">
    <property type="entry name" value="(7AS)-7A-METHYL-1,5-DIOXO-2,3,5,6,7,7A-HEXAHYDRO-1H-INDENE-CARBOXYL-COA HYDROLASE"/>
    <property type="match status" value="1"/>
</dbReference>
<dbReference type="Pfam" id="PF00378">
    <property type="entry name" value="ECH_1"/>
    <property type="match status" value="1"/>
</dbReference>
<dbReference type="RefSeq" id="WP_377283484.1">
    <property type="nucleotide sequence ID" value="NZ_JBHRSI010000009.1"/>
</dbReference>
<evidence type="ECO:0000256" key="5">
    <source>
        <dbReference type="SAM" id="MobiDB-lite"/>
    </source>
</evidence>
<accession>A0ABW4N7R4</accession>
<proteinExistence type="inferred from homology"/>
<evidence type="ECO:0000256" key="3">
    <source>
        <dbReference type="ARBA" id="ARBA00023239"/>
    </source>
</evidence>
<dbReference type="Gene3D" id="3.90.226.10">
    <property type="entry name" value="2-enoyl-CoA Hydratase, Chain A, domain 1"/>
    <property type="match status" value="1"/>
</dbReference>
<dbReference type="Proteomes" id="UP001597237">
    <property type="component" value="Unassembled WGS sequence"/>
</dbReference>
<name>A0ABW4N7R4_9CAUL</name>
<feature type="compositionally biased region" description="Basic and acidic residues" evidence="5">
    <location>
        <begin position="243"/>
        <end position="256"/>
    </location>
</feature>
<dbReference type="InterPro" id="IPR014748">
    <property type="entry name" value="Enoyl-CoA_hydra_C"/>
</dbReference>
<dbReference type="SUPFAM" id="SSF52096">
    <property type="entry name" value="ClpP/crotonase"/>
    <property type="match status" value="1"/>
</dbReference>
<dbReference type="InterPro" id="IPR029045">
    <property type="entry name" value="ClpP/crotonase-like_dom_sf"/>
</dbReference>
<evidence type="ECO:0000256" key="1">
    <source>
        <dbReference type="ARBA" id="ARBA00005254"/>
    </source>
</evidence>
<organism evidence="6 7">
    <name type="scientific">Phenylobacterium terrae</name>
    <dbReference type="NCBI Taxonomy" id="2665495"/>
    <lineage>
        <taxon>Bacteria</taxon>
        <taxon>Pseudomonadati</taxon>
        <taxon>Pseudomonadota</taxon>
        <taxon>Alphaproteobacteria</taxon>
        <taxon>Caulobacterales</taxon>
        <taxon>Caulobacteraceae</taxon>
        <taxon>Phenylobacterium</taxon>
    </lineage>
</organism>
<evidence type="ECO:0000256" key="2">
    <source>
        <dbReference type="ARBA" id="ARBA00023098"/>
    </source>
</evidence>
<keyword evidence="7" id="KW-1185">Reference proteome</keyword>
<protein>
    <submittedName>
        <fullName evidence="6">Crotonase/enoyl-CoA hydratase family protein</fullName>
    </submittedName>
</protein>